<reference evidence="5" key="1">
    <citation type="submission" date="2020-05" db="EMBL/GenBank/DDBJ databases">
        <authorList>
            <person name="Chiriac C."/>
            <person name="Salcher M."/>
            <person name="Ghai R."/>
            <person name="Kavagutti S V."/>
        </authorList>
    </citation>
    <scope>NUCLEOTIDE SEQUENCE</scope>
</reference>
<dbReference type="EMBL" id="CAFAAT010000060">
    <property type="protein sequence ID" value="CAB4806357.1"/>
    <property type="molecule type" value="Genomic_DNA"/>
</dbReference>
<evidence type="ECO:0000256" key="1">
    <source>
        <dbReference type="SAM" id="Coils"/>
    </source>
</evidence>
<organism evidence="5">
    <name type="scientific">freshwater metagenome</name>
    <dbReference type="NCBI Taxonomy" id="449393"/>
    <lineage>
        <taxon>unclassified sequences</taxon>
        <taxon>metagenomes</taxon>
        <taxon>ecological metagenomes</taxon>
    </lineage>
</organism>
<gene>
    <name evidence="4" type="ORF">UFOPK1791_00579</name>
    <name evidence="5" type="ORF">UFOPK2982_00544</name>
    <name evidence="6" type="ORF">UFOPK3083_00641</name>
</gene>
<feature type="domain" description="C4-type zinc ribbon" evidence="2">
    <location>
        <begin position="204"/>
        <end position="238"/>
    </location>
</feature>
<name>A0A6J6X026_9ZZZZ</name>
<dbReference type="InterPro" id="IPR056003">
    <property type="entry name" value="CT398_CC_hairpin"/>
</dbReference>
<dbReference type="AlphaFoldDB" id="A0A6J6X026"/>
<dbReference type="Pfam" id="PF02591">
    <property type="entry name" value="Zn_ribbon_9"/>
    <property type="match status" value="1"/>
</dbReference>
<dbReference type="Gene3D" id="1.10.287.1490">
    <property type="match status" value="1"/>
</dbReference>
<dbReference type="PANTHER" id="PTHR39082">
    <property type="entry name" value="PHOSPHOLIPASE C-BETA-2-RELATED"/>
    <property type="match status" value="1"/>
</dbReference>
<dbReference type="PANTHER" id="PTHR39082:SF1">
    <property type="entry name" value="SCAVENGER RECEPTOR CLASS A MEMBER 3"/>
    <property type="match status" value="1"/>
</dbReference>
<evidence type="ECO:0000313" key="5">
    <source>
        <dbReference type="EMBL" id="CAB4790710.1"/>
    </source>
</evidence>
<dbReference type="EMBL" id="CAEZUF010000043">
    <property type="protein sequence ID" value="CAB4591346.1"/>
    <property type="molecule type" value="Genomic_DNA"/>
</dbReference>
<evidence type="ECO:0000313" key="4">
    <source>
        <dbReference type="EMBL" id="CAB4591346.1"/>
    </source>
</evidence>
<protein>
    <submittedName>
        <fullName evidence="5">Unannotated protein</fullName>
    </submittedName>
</protein>
<sequence length="244" mass="27281">MKSSPEEQERVMTLQTLDTSLTQLAHKEKTLSVIQALEILTISHNSTRDLIIAAETEKADIKHELSKSEIDVEQVVTRIEKDEKRMASGTASPKELEQMQHELASLNKRRSELEEIELEVMVRVDGIDDRIKSLSVERDQFKLKMAELDAQKTKELTDIAEAVSSANGQRADIAAKISAEVVELYEKIKKTGDGIGAARLIEGKCDGCHLSINAVELSKIKETAADEIVRCEECRRILVRPKGF</sequence>
<dbReference type="Pfam" id="PF24481">
    <property type="entry name" value="CT398_CC"/>
    <property type="match status" value="1"/>
</dbReference>
<accession>A0A6J6X026</accession>
<evidence type="ECO:0000313" key="6">
    <source>
        <dbReference type="EMBL" id="CAB4806357.1"/>
    </source>
</evidence>
<keyword evidence="1" id="KW-0175">Coiled coil</keyword>
<dbReference type="InterPro" id="IPR052376">
    <property type="entry name" value="Oxidative_Scav/Glycosyltrans"/>
</dbReference>
<feature type="coiled-coil region" evidence="1">
    <location>
        <begin position="96"/>
        <end position="151"/>
    </location>
</feature>
<dbReference type="EMBL" id="CAFAAE010000062">
    <property type="protein sequence ID" value="CAB4790710.1"/>
    <property type="molecule type" value="Genomic_DNA"/>
</dbReference>
<feature type="domain" description="CT398-like coiled coil hairpin" evidence="3">
    <location>
        <begin position="14"/>
        <end position="191"/>
    </location>
</feature>
<proteinExistence type="predicted"/>
<evidence type="ECO:0000259" key="2">
    <source>
        <dbReference type="Pfam" id="PF02591"/>
    </source>
</evidence>
<evidence type="ECO:0000259" key="3">
    <source>
        <dbReference type="Pfam" id="PF24481"/>
    </source>
</evidence>
<dbReference type="InterPro" id="IPR003743">
    <property type="entry name" value="Zf-RING_7"/>
</dbReference>